<dbReference type="SUPFAM" id="SSF88723">
    <property type="entry name" value="PIN domain-like"/>
    <property type="match status" value="1"/>
</dbReference>
<evidence type="ECO:0000313" key="3">
    <source>
        <dbReference type="Proteomes" id="UP000176512"/>
    </source>
</evidence>
<dbReference type="InterPro" id="IPR002716">
    <property type="entry name" value="PIN_dom"/>
</dbReference>
<dbReference type="AlphaFoldDB" id="A0A1G1YQ77"/>
<evidence type="ECO:0000259" key="1">
    <source>
        <dbReference type="Pfam" id="PF01850"/>
    </source>
</evidence>
<dbReference type="Pfam" id="PF01850">
    <property type="entry name" value="PIN"/>
    <property type="match status" value="1"/>
</dbReference>
<proteinExistence type="predicted"/>
<dbReference type="EMBL" id="MHIP01000029">
    <property type="protein sequence ID" value="OGY54513.1"/>
    <property type="molecule type" value="Genomic_DNA"/>
</dbReference>
<evidence type="ECO:0000313" key="2">
    <source>
        <dbReference type="EMBL" id="OGY54513.1"/>
    </source>
</evidence>
<name>A0A1G1YQ77_9BACT</name>
<gene>
    <name evidence="2" type="ORF">A3A24_02305</name>
</gene>
<dbReference type="Proteomes" id="UP000176512">
    <property type="component" value="Unassembled WGS sequence"/>
</dbReference>
<dbReference type="InterPro" id="IPR029060">
    <property type="entry name" value="PIN-like_dom_sf"/>
</dbReference>
<organism evidence="2 3">
    <name type="scientific">Candidatus Buchananbacteria bacterium RIFCSPLOWO2_01_FULL_46_12</name>
    <dbReference type="NCBI Taxonomy" id="1797546"/>
    <lineage>
        <taxon>Bacteria</taxon>
        <taxon>Candidatus Buchananiibacteriota</taxon>
    </lineage>
</organism>
<protein>
    <recommendedName>
        <fullName evidence="1">PIN domain-containing protein</fullName>
    </recommendedName>
</protein>
<reference evidence="2 3" key="1">
    <citation type="journal article" date="2016" name="Nat. Commun.">
        <title>Thousands of microbial genomes shed light on interconnected biogeochemical processes in an aquifer system.</title>
        <authorList>
            <person name="Anantharaman K."/>
            <person name="Brown C.T."/>
            <person name="Hug L.A."/>
            <person name="Sharon I."/>
            <person name="Castelle C.J."/>
            <person name="Probst A.J."/>
            <person name="Thomas B.C."/>
            <person name="Singh A."/>
            <person name="Wilkins M.J."/>
            <person name="Karaoz U."/>
            <person name="Brodie E.L."/>
            <person name="Williams K.H."/>
            <person name="Hubbard S.S."/>
            <person name="Banfield J.F."/>
        </authorList>
    </citation>
    <scope>NUCLEOTIDE SEQUENCE [LARGE SCALE GENOMIC DNA]</scope>
</reference>
<sequence length="153" mass="16913">MPAHIEPDDARERWYYDACTLDGGKSAYAEMFNTHNPIHAVISHLSFGEAYAAAHLKGEAAIGGFTSLMLALRPFVHVVQNDGRDTILQRVREQFPRLTITDAVHIATAIENRCVVIRTVDPDLLGLPPAELNALGAEFGLPHLSVTEMIFRH</sequence>
<comment type="caution">
    <text evidence="2">The sequence shown here is derived from an EMBL/GenBank/DDBJ whole genome shotgun (WGS) entry which is preliminary data.</text>
</comment>
<feature type="domain" description="PIN" evidence="1">
    <location>
        <begin position="38"/>
        <end position="124"/>
    </location>
</feature>
<accession>A0A1G1YQ77</accession>